<reference evidence="2" key="2">
    <citation type="journal article" date="2016" name="Sci. Rep.">
        <title>Dictyocaulus viviparus genome, variome and transcriptome elucidate lungworm biology and support future intervention.</title>
        <authorList>
            <person name="McNulty S.N."/>
            <person name="Strube C."/>
            <person name="Rosa B.A."/>
            <person name="Martin J.C."/>
            <person name="Tyagi R."/>
            <person name="Choi Y.J."/>
            <person name="Wang Q."/>
            <person name="Hallsworth Pepin K."/>
            <person name="Zhang X."/>
            <person name="Ozersky P."/>
            <person name="Wilson R.K."/>
            <person name="Sternberg P.W."/>
            <person name="Gasser R.B."/>
            <person name="Mitreva M."/>
        </authorList>
    </citation>
    <scope>NUCLEOTIDE SEQUENCE [LARGE SCALE GENOMIC DNA]</scope>
    <source>
        <strain evidence="2">HannoverDv2000</strain>
    </source>
</reference>
<organism evidence="1 2">
    <name type="scientific">Dictyocaulus viviparus</name>
    <name type="common">Bovine lungworm</name>
    <dbReference type="NCBI Taxonomy" id="29172"/>
    <lineage>
        <taxon>Eukaryota</taxon>
        <taxon>Metazoa</taxon>
        <taxon>Ecdysozoa</taxon>
        <taxon>Nematoda</taxon>
        <taxon>Chromadorea</taxon>
        <taxon>Rhabditida</taxon>
        <taxon>Rhabditina</taxon>
        <taxon>Rhabditomorpha</taxon>
        <taxon>Strongyloidea</taxon>
        <taxon>Metastrongylidae</taxon>
        <taxon>Dictyocaulus</taxon>
    </lineage>
</organism>
<protein>
    <submittedName>
        <fullName evidence="1">Uncharacterized protein</fullName>
    </submittedName>
</protein>
<gene>
    <name evidence="1" type="ORF">DICVIV_03741</name>
</gene>
<evidence type="ECO:0000313" key="1">
    <source>
        <dbReference type="EMBL" id="KJH50104.1"/>
    </source>
</evidence>
<evidence type="ECO:0000313" key="2">
    <source>
        <dbReference type="Proteomes" id="UP000053766"/>
    </source>
</evidence>
<name>A0A0D8Y228_DICVI</name>
<proteinExistence type="predicted"/>
<keyword evidence="2" id="KW-1185">Reference proteome</keyword>
<sequence>MVFRVIRALLNDERIIRQLSESAPIRIIARTIVRGEKVLAEKVKRTNISSQIEMLTKLFKEEYRKSLKK</sequence>
<dbReference type="OrthoDB" id="5950777at2759"/>
<dbReference type="Proteomes" id="UP000053766">
    <property type="component" value="Unassembled WGS sequence"/>
</dbReference>
<accession>A0A0D8Y228</accession>
<dbReference type="EMBL" id="KN716215">
    <property type="protein sequence ID" value="KJH50104.1"/>
    <property type="molecule type" value="Genomic_DNA"/>
</dbReference>
<reference evidence="1 2" key="1">
    <citation type="submission" date="2013-11" db="EMBL/GenBank/DDBJ databases">
        <title>Draft genome of the bovine lungworm Dictyocaulus viviparus.</title>
        <authorList>
            <person name="Mitreva M."/>
        </authorList>
    </citation>
    <scope>NUCLEOTIDE SEQUENCE [LARGE SCALE GENOMIC DNA]</scope>
    <source>
        <strain evidence="1 2">HannoverDv2000</strain>
    </source>
</reference>
<dbReference type="AlphaFoldDB" id="A0A0D8Y228"/>